<proteinExistence type="predicted"/>
<name>A0A2P2J3B0_RHIMU</name>
<sequence>MKEEAPTFHCLQKVRALINSNEQFHLISHNLSGGISPIKFQTLKQKPFTKSLQILVQLQSLVPTKSPPRRKLVLVLHH</sequence>
<dbReference type="EMBL" id="GGEC01007462">
    <property type="protein sequence ID" value="MBW87945.1"/>
    <property type="molecule type" value="Transcribed_RNA"/>
</dbReference>
<organism evidence="1">
    <name type="scientific">Rhizophora mucronata</name>
    <name type="common">Asiatic mangrove</name>
    <dbReference type="NCBI Taxonomy" id="61149"/>
    <lineage>
        <taxon>Eukaryota</taxon>
        <taxon>Viridiplantae</taxon>
        <taxon>Streptophyta</taxon>
        <taxon>Embryophyta</taxon>
        <taxon>Tracheophyta</taxon>
        <taxon>Spermatophyta</taxon>
        <taxon>Magnoliopsida</taxon>
        <taxon>eudicotyledons</taxon>
        <taxon>Gunneridae</taxon>
        <taxon>Pentapetalae</taxon>
        <taxon>rosids</taxon>
        <taxon>fabids</taxon>
        <taxon>Malpighiales</taxon>
        <taxon>Rhizophoraceae</taxon>
        <taxon>Rhizophora</taxon>
    </lineage>
</organism>
<reference evidence="1" key="1">
    <citation type="submission" date="2018-02" db="EMBL/GenBank/DDBJ databases">
        <title>Rhizophora mucronata_Transcriptome.</title>
        <authorList>
            <person name="Meera S.P."/>
            <person name="Sreeshan A."/>
            <person name="Augustine A."/>
        </authorList>
    </citation>
    <scope>NUCLEOTIDE SEQUENCE</scope>
    <source>
        <tissue evidence="1">Leaf</tissue>
    </source>
</reference>
<protein>
    <submittedName>
        <fullName evidence="1">Uncharacterized protein</fullName>
    </submittedName>
</protein>
<dbReference type="AlphaFoldDB" id="A0A2P2J3B0"/>
<accession>A0A2P2J3B0</accession>
<evidence type="ECO:0000313" key="1">
    <source>
        <dbReference type="EMBL" id="MBW87945.1"/>
    </source>
</evidence>